<dbReference type="EMBL" id="CAMXCT010001525">
    <property type="protein sequence ID" value="CAI3990889.1"/>
    <property type="molecule type" value="Genomic_DNA"/>
</dbReference>
<reference evidence="2" key="2">
    <citation type="submission" date="2024-04" db="EMBL/GenBank/DDBJ databases">
        <authorList>
            <person name="Chen Y."/>
            <person name="Shah S."/>
            <person name="Dougan E. K."/>
            <person name="Thang M."/>
            <person name="Chan C."/>
        </authorList>
    </citation>
    <scope>NUCLEOTIDE SEQUENCE [LARGE SCALE GENOMIC DNA]</scope>
</reference>
<evidence type="ECO:0000313" key="2">
    <source>
        <dbReference type="EMBL" id="CAL1144264.1"/>
    </source>
</evidence>
<dbReference type="AlphaFoldDB" id="A0A9P1FVA6"/>
<dbReference type="EMBL" id="CAMXCT020001525">
    <property type="protein sequence ID" value="CAL1144264.1"/>
    <property type="molecule type" value="Genomic_DNA"/>
</dbReference>
<dbReference type="Proteomes" id="UP001152797">
    <property type="component" value="Unassembled WGS sequence"/>
</dbReference>
<reference evidence="1" key="1">
    <citation type="submission" date="2022-10" db="EMBL/GenBank/DDBJ databases">
        <authorList>
            <person name="Chen Y."/>
            <person name="Dougan E. K."/>
            <person name="Chan C."/>
            <person name="Rhodes N."/>
            <person name="Thang M."/>
        </authorList>
    </citation>
    <scope>NUCLEOTIDE SEQUENCE</scope>
</reference>
<evidence type="ECO:0000313" key="1">
    <source>
        <dbReference type="EMBL" id="CAI3990889.1"/>
    </source>
</evidence>
<feature type="non-terminal residue" evidence="1">
    <location>
        <position position="311"/>
    </location>
</feature>
<protein>
    <submittedName>
        <fullName evidence="1">Uncharacterized protein</fullName>
    </submittedName>
</protein>
<keyword evidence="3" id="KW-1185">Reference proteome</keyword>
<dbReference type="EMBL" id="CAMXCT030001525">
    <property type="protein sequence ID" value="CAL4778201.1"/>
    <property type="molecule type" value="Genomic_DNA"/>
</dbReference>
<organism evidence="1">
    <name type="scientific">Cladocopium goreaui</name>
    <dbReference type="NCBI Taxonomy" id="2562237"/>
    <lineage>
        <taxon>Eukaryota</taxon>
        <taxon>Sar</taxon>
        <taxon>Alveolata</taxon>
        <taxon>Dinophyceae</taxon>
        <taxon>Suessiales</taxon>
        <taxon>Symbiodiniaceae</taxon>
        <taxon>Cladocopium</taxon>
    </lineage>
</organism>
<name>A0A9P1FVA6_9DINO</name>
<gene>
    <name evidence="1" type="ORF">C1SCF055_LOCUS17839</name>
</gene>
<comment type="caution">
    <text evidence="1">The sequence shown here is derived from an EMBL/GenBank/DDBJ whole genome shotgun (WGS) entry which is preliminary data.</text>
</comment>
<evidence type="ECO:0000313" key="3">
    <source>
        <dbReference type="Proteomes" id="UP001152797"/>
    </source>
</evidence>
<proteinExistence type="predicted"/>
<sequence>VKPRLRVGCAVGITAAPVQFALAGDLFLVEDDHLSAQPKIGGSSIAIERLGGVAMSAPPGAPAPGCGMPMGGPMGMPGMPGMAGAMMPLGQSQPGGTGASGSTAPACCGGCPSMPSMPGMGAMPSMGAMPGMPGMGMMPGMMPGMNPMMMMAMMQQMAAKMGGAMPTAAAAGGAAASAASEKRKEAEPALGLLDDDIDPQVQELCDYFNIEDRWVKRLNETMRKRQETKQEDIDKLYEVLERARSPTGLLTVKIGEMELLGETLGRSHFICGWVKLGDIRDISKTRYLLFSQKHLRCLGSRLVALAAGERD</sequence>
<accession>A0A9P1FVA6</accession>